<dbReference type="GO" id="GO:0016020">
    <property type="term" value="C:membrane"/>
    <property type="evidence" value="ECO:0007669"/>
    <property type="project" value="UniProtKB-SubCell"/>
</dbReference>
<dbReference type="InterPro" id="IPR002523">
    <property type="entry name" value="MgTranspt_CorA/ZnTranspt_ZntB"/>
</dbReference>
<dbReference type="SUPFAM" id="SSF144083">
    <property type="entry name" value="Magnesium transport protein CorA, transmembrane region"/>
    <property type="match status" value="1"/>
</dbReference>
<organism evidence="7 8">
    <name type="scientific">Clostridium botulinum D str. 1873</name>
    <dbReference type="NCBI Taxonomy" id="592027"/>
    <lineage>
        <taxon>Bacteria</taxon>
        <taxon>Bacillati</taxon>
        <taxon>Bacillota</taxon>
        <taxon>Clostridia</taxon>
        <taxon>Eubacteriales</taxon>
        <taxon>Clostridiaceae</taxon>
        <taxon>Clostridium</taxon>
    </lineage>
</organism>
<evidence type="ECO:0000256" key="3">
    <source>
        <dbReference type="ARBA" id="ARBA00022692"/>
    </source>
</evidence>
<evidence type="ECO:0000256" key="5">
    <source>
        <dbReference type="ARBA" id="ARBA00023136"/>
    </source>
</evidence>
<dbReference type="AlphaFoldDB" id="A0A9P2LME8"/>
<dbReference type="Gene3D" id="1.20.58.340">
    <property type="entry name" value="Magnesium transport protein CorA, transmembrane region"/>
    <property type="match status" value="2"/>
</dbReference>
<evidence type="ECO:0000256" key="2">
    <source>
        <dbReference type="ARBA" id="ARBA00009765"/>
    </source>
</evidence>
<dbReference type="SUPFAM" id="SSF143865">
    <property type="entry name" value="CorA soluble domain-like"/>
    <property type="match status" value="1"/>
</dbReference>
<comment type="similarity">
    <text evidence="2">Belongs to the CorA metal ion transporter (MIT) (TC 1.A.35) family.</text>
</comment>
<protein>
    <submittedName>
        <fullName evidence="7">Magnesium transporter, CorA family</fullName>
    </submittedName>
</protein>
<dbReference type="Pfam" id="PF01544">
    <property type="entry name" value="CorA"/>
    <property type="match status" value="1"/>
</dbReference>
<dbReference type="Gene3D" id="3.30.460.20">
    <property type="entry name" value="CorA soluble domain-like"/>
    <property type="match status" value="1"/>
</dbReference>
<comment type="subcellular location">
    <subcellularLocation>
        <location evidence="1">Membrane</location>
        <topology evidence="1">Multi-pass membrane protein</topology>
    </subcellularLocation>
</comment>
<dbReference type="CDD" id="cd12827">
    <property type="entry name" value="EcCorA_ZntB-like_u2"/>
    <property type="match status" value="1"/>
</dbReference>
<dbReference type="EMBL" id="ACSJ01000001">
    <property type="protein sequence ID" value="EES92336.1"/>
    <property type="molecule type" value="Genomic_DNA"/>
</dbReference>
<accession>A0A9P2LME8</accession>
<feature type="transmembrane region" description="Helical" evidence="6">
    <location>
        <begin position="288"/>
        <end position="310"/>
    </location>
</feature>
<dbReference type="InterPro" id="IPR045863">
    <property type="entry name" value="CorA_TM1_TM2"/>
</dbReference>
<dbReference type="RefSeq" id="WP_004444131.1">
    <property type="nucleotide sequence ID" value="NZ_ACSJ01000001.1"/>
</dbReference>
<evidence type="ECO:0000256" key="4">
    <source>
        <dbReference type="ARBA" id="ARBA00022989"/>
    </source>
</evidence>
<proteinExistence type="inferred from homology"/>
<keyword evidence="3 6" id="KW-0812">Transmembrane</keyword>
<keyword evidence="5 6" id="KW-0472">Membrane</keyword>
<comment type="caution">
    <text evidence="7">The sequence shown here is derived from an EMBL/GenBank/DDBJ whole genome shotgun (WGS) entry which is preliminary data.</text>
</comment>
<dbReference type="InterPro" id="IPR045861">
    <property type="entry name" value="CorA_cytoplasmic_dom"/>
</dbReference>
<dbReference type="PANTHER" id="PTHR47891">
    <property type="entry name" value="TRANSPORTER-RELATED"/>
    <property type="match status" value="1"/>
</dbReference>
<evidence type="ECO:0000256" key="1">
    <source>
        <dbReference type="ARBA" id="ARBA00004141"/>
    </source>
</evidence>
<evidence type="ECO:0000313" key="7">
    <source>
        <dbReference type="EMBL" id="EES92336.1"/>
    </source>
</evidence>
<sequence>MICIYKTPDNPNQPLQQLDSIQSGSWINLISPSEQEILLVSKKTGVPVEFLNAALDEEETSRIDIEDNKSLFIFDIPFTEMEENSLTYDTYPLGIIHTENVIITICLKNSKVLTDFIEGNIRSFYTFKRSRFILQILYRVSKYFLLYLRQIGKKSLMIQKRLHKSMSNQVLMQLLSLQNSLVYFSTSLKANEVTLEKMLKLSIMQKYEEDKDILEDVIIEIKQAIEMTGIYGNILNATMDASANVISNNLNLVMKLLASVTIVMSIPDIFSGIFGMNVTGLPWSGAAAGPGFSIVITLILVSAISSVYFLNKRNMF</sequence>
<gene>
    <name evidence="7" type="ORF">CLG_B0108</name>
</gene>
<dbReference type="Proteomes" id="UP000006160">
    <property type="component" value="Unassembled WGS sequence"/>
</dbReference>
<keyword evidence="4 6" id="KW-1133">Transmembrane helix</keyword>
<reference evidence="7 8" key="1">
    <citation type="submission" date="2009-10" db="EMBL/GenBank/DDBJ databases">
        <authorList>
            <person name="Shrivastava S."/>
            <person name="Brinkac L.B."/>
            <person name="Brown J.L."/>
            <person name="Bruce D.B."/>
            <person name="Detter C."/>
            <person name="Green L.D."/>
            <person name="Munk C.A."/>
            <person name="Rogers Y.C."/>
            <person name="Tapia R."/>
            <person name="Saunders E.S."/>
            <person name="Sims D.R."/>
            <person name="Smith L.A."/>
            <person name="Smith T.J."/>
            <person name="Sutton G."/>
            <person name="Brettin T."/>
        </authorList>
    </citation>
    <scope>NUCLEOTIDE SEQUENCE [LARGE SCALE GENOMIC DNA]</scope>
    <source>
        <strain evidence="8">D str. 1873</strain>
    </source>
</reference>
<feature type="transmembrane region" description="Helical" evidence="6">
    <location>
        <begin position="256"/>
        <end position="276"/>
    </location>
</feature>
<dbReference type="PANTHER" id="PTHR47891:SF2">
    <property type="entry name" value="MAGNESIUM AND COBALT TRANSPORTER"/>
    <property type="match status" value="1"/>
</dbReference>
<dbReference type="GO" id="GO:0046873">
    <property type="term" value="F:metal ion transmembrane transporter activity"/>
    <property type="evidence" value="ECO:0007669"/>
    <property type="project" value="InterPro"/>
</dbReference>
<dbReference type="GeneID" id="66318782"/>
<name>A0A9P2LME8_CLOBO</name>
<evidence type="ECO:0000256" key="6">
    <source>
        <dbReference type="SAM" id="Phobius"/>
    </source>
</evidence>
<evidence type="ECO:0000313" key="8">
    <source>
        <dbReference type="Proteomes" id="UP000006160"/>
    </source>
</evidence>
<dbReference type="InterPro" id="IPR047199">
    <property type="entry name" value="CorA-like"/>
</dbReference>